<keyword evidence="2" id="KW-0472">Membrane</keyword>
<dbReference type="AlphaFoldDB" id="A0A7S3W893"/>
<keyword evidence="2" id="KW-1133">Transmembrane helix</keyword>
<keyword evidence="2" id="KW-0812">Transmembrane</keyword>
<sequence length="147" mass="16827">MTVQLERGSHTLEEESAHGYAGILLLSLVFSFSGLQTYTGLETWQNVILFLGFWVPTLYFFVKWYFRETPEMIAEQEAERLEWLKNQAKGAQIYAEQMWKEGNKEAAQKAEAASKAALAELEEIATKMRATAEEEKAKQREEAKKAN</sequence>
<gene>
    <name evidence="3" type="ORF">SACU0126_LOCUS9804</name>
</gene>
<evidence type="ECO:0000313" key="3">
    <source>
        <dbReference type="EMBL" id="CAE0542504.1"/>
    </source>
</evidence>
<reference evidence="3" key="1">
    <citation type="submission" date="2021-01" db="EMBL/GenBank/DDBJ databases">
        <authorList>
            <person name="Corre E."/>
            <person name="Pelletier E."/>
            <person name="Niang G."/>
            <person name="Scheremetjew M."/>
            <person name="Finn R."/>
            <person name="Kale V."/>
            <person name="Holt S."/>
            <person name="Cochrane G."/>
            <person name="Meng A."/>
            <person name="Brown T."/>
            <person name="Cohen L."/>
        </authorList>
    </citation>
    <scope>NUCLEOTIDE SEQUENCE</scope>
    <source>
        <strain evidence="3">SPMC142</strain>
    </source>
</reference>
<feature type="transmembrane region" description="Helical" evidence="2">
    <location>
        <begin position="20"/>
        <end position="41"/>
    </location>
</feature>
<evidence type="ECO:0000256" key="1">
    <source>
        <dbReference type="SAM" id="Coils"/>
    </source>
</evidence>
<evidence type="ECO:0000256" key="2">
    <source>
        <dbReference type="SAM" id="Phobius"/>
    </source>
</evidence>
<keyword evidence="1" id="KW-0175">Coiled coil</keyword>
<feature type="coiled-coil region" evidence="1">
    <location>
        <begin position="104"/>
        <end position="138"/>
    </location>
</feature>
<feature type="transmembrane region" description="Helical" evidence="2">
    <location>
        <begin position="47"/>
        <end position="66"/>
    </location>
</feature>
<dbReference type="EMBL" id="HBIQ01029678">
    <property type="protein sequence ID" value="CAE0542504.1"/>
    <property type="molecule type" value="Transcribed_RNA"/>
</dbReference>
<proteinExistence type="predicted"/>
<organism evidence="3">
    <name type="scientific">Strombidinopsis acuminata</name>
    <dbReference type="NCBI Taxonomy" id="141414"/>
    <lineage>
        <taxon>Eukaryota</taxon>
        <taxon>Sar</taxon>
        <taxon>Alveolata</taxon>
        <taxon>Ciliophora</taxon>
        <taxon>Intramacronucleata</taxon>
        <taxon>Spirotrichea</taxon>
        <taxon>Choreotrichia</taxon>
        <taxon>Choreotrichida</taxon>
        <taxon>Strombidinopsidae</taxon>
        <taxon>Strombidinopsis</taxon>
    </lineage>
</organism>
<accession>A0A7S3W893</accession>
<protein>
    <submittedName>
        <fullName evidence="3">Uncharacterized protein</fullName>
    </submittedName>
</protein>
<name>A0A7S3W893_9SPIT</name>